<dbReference type="GeneID" id="27906392"/>
<keyword evidence="2 6" id="KW-0812">Transmembrane</keyword>
<evidence type="ECO:0000256" key="6">
    <source>
        <dbReference type="SAM" id="Phobius"/>
    </source>
</evidence>
<dbReference type="HOGENOM" id="CLU_028200_2_1_1"/>
<dbReference type="Proteomes" id="UP000016931">
    <property type="component" value="Unassembled WGS sequence"/>
</dbReference>
<protein>
    <submittedName>
        <fullName evidence="8">Integral membrane protein</fullName>
    </submittedName>
</protein>
<comment type="similarity">
    <text evidence="5">Belongs to the SAT4 family.</text>
</comment>
<name>M3CXG3_SPHMS</name>
<feature type="transmembrane region" description="Helical" evidence="6">
    <location>
        <begin position="20"/>
        <end position="39"/>
    </location>
</feature>
<keyword evidence="3 6" id="KW-1133">Transmembrane helix</keyword>
<dbReference type="AlphaFoldDB" id="M3CXG3"/>
<dbReference type="InterPro" id="IPR052337">
    <property type="entry name" value="SAT4-like"/>
</dbReference>
<feature type="transmembrane region" description="Helical" evidence="6">
    <location>
        <begin position="209"/>
        <end position="227"/>
    </location>
</feature>
<evidence type="ECO:0000259" key="7">
    <source>
        <dbReference type="Pfam" id="PF20684"/>
    </source>
</evidence>
<sequence length="268" mass="30740">MTWIINGSPSLDQQSQWQAITITTLIFTTSMLLVVSLRFWIRRRILHREDWLTFGTMLFSIIYSASVILQTRYGLGLPVVLQPVQDWRKYMMINYVSRPFYLLGLAGFKLALCTSYLRMTQGSNDRTYRRIIVAVANISTFSHIIFVVLYLCQCVPLSEMFNRDADGTCIPFAPLNYSISVVVILCDVTIFLLPMPLIYRLHLERSIKIGLAIAFALGLLTTVLSIMRATQIHRIAYGDGDDTYFVIRSALEMNIGVRMHLFLFCDTH</sequence>
<feature type="domain" description="Rhodopsin" evidence="7">
    <location>
        <begin position="38"/>
        <end position="256"/>
    </location>
</feature>
<dbReference type="OMA" id="CIVQTRY"/>
<evidence type="ECO:0000256" key="4">
    <source>
        <dbReference type="ARBA" id="ARBA00023136"/>
    </source>
</evidence>
<proteinExistence type="inferred from homology"/>
<keyword evidence="4 6" id="KW-0472">Membrane</keyword>
<evidence type="ECO:0000256" key="2">
    <source>
        <dbReference type="ARBA" id="ARBA00022692"/>
    </source>
</evidence>
<keyword evidence="9" id="KW-1185">Reference proteome</keyword>
<gene>
    <name evidence="8" type="ORF">SEPMUDRAFT_53119</name>
</gene>
<evidence type="ECO:0000256" key="5">
    <source>
        <dbReference type="ARBA" id="ARBA00038359"/>
    </source>
</evidence>
<dbReference type="eggNOG" id="ENOG502S2VF">
    <property type="taxonomic scope" value="Eukaryota"/>
</dbReference>
<accession>M3CXG3</accession>
<evidence type="ECO:0000256" key="3">
    <source>
        <dbReference type="ARBA" id="ARBA00022989"/>
    </source>
</evidence>
<dbReference type="InterPro" id="IPR049326">
    <property type="entry name" value="Rhodopsin_dom_fungi"/>
</dbReference>
<feature type="transmembrane region" description="Helical" evidence="6">
    <location>
        <begin position="177"/>
        <end position="197"/>
    </location>
</feature>
<dbReference type="Pfam" id="PF20684">
    <property type="entry name" value="Fung_rhodopsin"/>
    <property type="match status" value="1"/>
</dbReference>
<evidence type="ECO:0000256" key="1">
    <source>
        <dbReference type="ARBA" id="ARBA00004141"/>
    </source>
</evidence>
<reference evidence="8 9" key="1">
    <citation type="journal article" date="2012" name="PLoS Pathog.">
        <title>Diverse lifestyles and strategies of plant pathogenesis encoded in the genomes of eighteen Dothideomycetes fungi.</title>
        <authorList>
            <person name="Ohm R.A."/>
            <person name="Feau N."/>
            <person name="Henrissat B."/>
            <person name="Schoch C.L."/>
            <person name="Horwitz B.A."/>
            <person name="Barry K.W."/>
            <person name="Condon B.J."/>
            <person name="Copeland A.C."/>
            <person name="Dhillon B."/>
            <person name="Glaser F."/>
            <person name="Hesse C.N."/>
            <person name="Kosti I."/>
            <person name="LaButti K."/>
            <person name="Lindquist E.A."/>
            <person name="Lucas S."/>
            <person name="Salamov A.A."/>
            <person name="Bradshaw R.E."/>
            <person name="Ciuffetti L."/>
            <person name="Hamelin R.C."/>
            <person name="Kema G.H.J."/>
            <person name="Lawrence C."/>
            <person name="Scott J.A."/>
            <person name="Spatafora J.W."/>
            <person name="Turgeon B.G."/>
            <person name="de Wit P.J.G.M."/>
            <person name="Zhong S."/>
            <person name="Goodwin S.B."/>
            <person name="Grigoriev I.V."/>
        </authorList>
    </citation>
    <scope>NUCLEOTIDE SEQUENCE [LARGE SCALE GENOMIC DNA]</scope>
    <source>
        <strain evidence="8 9">SO2202</strain>
    </source>
</reference>
<evidence type="ECO:0000313" key="8">
    <source>
        <dbReference type="EMBL" id="EMF08797.1"/>
    </source>
</evidence>
<dbReference type="GO" id="GO:0016020">
    <property type="term" value="C:membrane"/>
    <property type="evidence" value="ECO:0007669"/>
    <property type="project" value="UniProtKB-SubCell"/>
</dbReference>
<feature type="transmembrane region" description="Helical" evidence="6">
    <location>
        <begin position="131"/>
        <end position="151"/>
    </location>
</feature>
<dbReference type="PANTHER" id="PTHR33048:SF146">
    <property type="entry name" value="INTEGRAL MEMBRANE PROTEIN"/>
    <property type="match status" value="1"/>
</dbReference>
<evidence type="ECO:0000313" key="9">
    <source>
        <dbReference type="Proteomes" id="UP000016931"/>
    </source>
</evidence>
<dbReference type="OrthoDB" id="10017208at2759"/>
<feature type="transmembrane region" description="Helical" evidence="6">
    <location>
        <begin position="51"/>
        <end position="69"/>
    </location>
</feature>
<feature type="transmembrane region" description="Helical" evidence="6">
    <location>
        <begin position="100"/>
        <end position="119"/>
    </location>
</feature>
<dbReference type="EMBL" id="KB456270">
    <property type="protein sequence ID" value="EMF08797.1"/>
    <property type="molecule type" value="Genomic_DNA"/>
</dbReference>
<dbReference type="PANTHER" id="PTHR33048">
    <property type="entry name" value="PTH11-LIKE INTEGRAL MEMBRANE PROTEIN (AFU_ORTHOLOGUE AFUA_5G11245)"/>
    <property type="match status" value="1"/>
</dbReference>
<comment type="subcellular location">
    <subcellularLocation>
        <location evidence="1">Membrane</location>
        <topology evidence="1">Multi-pass membrane protein</topology>
    </subcellularLocation>
</comment>
<organism evidence="8 9">
    <name type="scientific">Sphaerulina musiva (strain SO2202)</name>
    <name type="common">Poplar stem canker fungus</name>
    <name type="synonym">Septoria musiva</name>
    <dbReference type="NCBI Taxonomy" id="692275"/>
    <lineage>
        <taxon>Eukaryota</taxon>
        <taxon>Fungi</taxon>
        <taxon>Dikarya</taxon>
        <taxon>Ascomycota</taxon>
        <taxon>Pezizomycotina</taxon>
        <taxon>Dothideomycetes</taxon>
        <taxon>Dothideomycetidae</taxon>
        <taxon>Mycosphaerellales</taxon>
        <taxon>Mycosphaerellaceae</taxon>
        <taxon>Sphaerulina</taxon>
    </lineage>
</organism>
<dbReference type="RefSeq" id="XP_016756918.1">
    <property type="nucleotide sequence ID" value="XM_016909255.1"/>
</dbReference>